<dbReference type="Proteomes" id="UP000284842">
    <property type="component" value="Unassembled WGS sequence"/>
</dbReference>
<evidence type="ECO:0000256" key="5">
    <source>
        <dbReference type="ARBA" id="ARBA00022989"/>
    </source>
</evidence>
<dbReference type="EMBL" id="NHTK01001168">
    <property type="protein sequence ID" value="PPR02437.1"/>
    <property type="molecule type" value="Genomic_DNA"/>
</dbReference>
<sequence>MSSLKYFTRKSALNATTKFGATIDFNHLRSFPRAWLIRRTKHDPKLKSVRPADRIKWWNIVPGDQICLRGDADRTIHEVLSINRLSNRVFLKNTQTATKQGQPPQTKNYHYSKCQLYIRHFQLPNPDDPTGPLLRQPVFASRLATSEPTWDKAAKAWVWRRYAAATVPRIPGWYSGQRIRIKWPAQPKRKYPEAGLYDTTAEDVARVTYQLPEFKYGANVNLVPREVEEREYLDTIYNPQLGKDYDASLPVEIFLSEELANPHSRAKKLERYHKHQSDIKLLLNRITAQELKHLDGRTVRQAKADAAFKWREQLKEERAKKKKARWMHTAQVQKWQRKTNSRAKKEERQRRRLADGSCHQTTMSTSDIQPPLYQALPQSDSPANVSRIELADESGIYPDPPPVQAPIFIDGKIRWTYFILGCSVLLPWNVVITAMPFFLSRLAASTLRSTFASYLTTSFTAANFVFLAHATSISKRMTPSVTTHSSIVWLTLLNTLLTLSTFFTPSAGIFFAFVLFNGAAQATVGAYLQTSVVAVASLYGPPAVQAMMSGQAAVAVAVSGVQVISAAASVWGKPRTYVGDGSAEERSAFVFFTLSTVFLAFSALVHARLVKSPSYQQVAKHLEDKTRTAQTASDHERRGLISRGPSNTSDSDSRSNALRIAKTNGIYHIAGAYVFLATLAVFPPITTSIQPTNPDTHPLLFSAVHFLVFNVGDLLGRYVCSFPAFLIWSANHLLTLSFARTLFIPLFLMCNVQGGPSFTAEPIINSDLAFMLLLFAFGWSNGYVSSLCMMAAPSVEHNPRLKGRVEDVDVAAAVASFFLVGGLALGSIASFAVKATICRCNPFTN</sequence>
<dbReference type="GO" id="GO:0015205">
    <property type="term" value="F:nucleobase transmembrane transporter activity"/>
    <property type="evidence" value="ECO:0007669"/>
    <property type="project" value="TreeGrafter"/>
</dbReference>
<protein>
    <submittedName>
        <fullName evidence="9">Uncharacterized protein</fullName>
    </submittedName>
</protein>
<dbReference type="PANTHER" id="PTHR10332">
    <property type="entry name" value="EQUILIBRATIVE NUCLEOSIDE TRANSPORTER"/>
    <property type="match status" value="1"/>
</dbReference>
<dbReference type="Pfam" id="PF01733">
    <property type="entry name" value="Nucleoside_tran"/>
    <property type="match status" value="1"/>
</dbReference>
<dbReference type="SUPFAM" id="SSF103473">
    <property type="entry name" value="MFS general substrate transporter"/>
    <property type="match status" value="1"/>
</dbReference>
<feature type="transmembrane region" description="Helical" evidence="8">
    <location>
        <begin position="492"/>
        <end position="516"/>
    </location>
</feature>
<evidence type="ECO:0000313" key="10">
    <source>
        <dbReference type="Proteomes" id="UP000284842"/>
    </source>
</evidence>
<accession>A0A409YHD7</accession>
<feature type="transmembrane region" description="Helical" evidence="8">
    <location>
        <begin position="665"/>
        <end position="685"/>
    </location>
</feature>
<evidence type="ECO:0000256" key="6">
    <source>
        <dbReference type="ARBA" id="ARBA00023136"/>
    </source>
</evidence>
<feature type="transmembrane region" description="Helical" evidence="8">
    <location>
        <begin position="591"/>
        <end position="610"/>
    </location>
</feature>
<dbReference type="InterPro" id="IPR002259">
    <property type="entry name" value="Eqnu_transpt"/>
</dbReference>
<feature type="compositionally biased region" description="Basic and acidic residues" evidence="7">
    <location>
        <begin position="621"/>
        <end position="639"/>
    </location>
</feature>
<evidence type="ECO:0000256" key="8">
    <source>
        <dbReference type="SAM" id="Phobius"/>
    </source>
</evidence>
<dbReference type="InterPro" id="IPR036259">
    <property type="entry name" value="MFS_trans_sf"/>
</dbReference>
<evidence type="ECO:0000256" key="2">
    <source>
        <dbReference type="ARBA" id="ARBA00007965"/>
    </source>
</evidence>
<dbReference type="GO" id="GO:0005886">
    <property type="term" value="C:plasma membrane"/>
    <property type="evidence" value="ECO:0007669"/>
    <property type="project" value="TreeGrafter"/>
</dbReference>
<feature type="transmembrane region" description="Helical" evidence="8">
    <location>
        <begin position="451"/>
        <end position="471"/>
    </location>
</feature>
<dbReference type="GO" id="GO:0034257">
    <property type="term" value="F:nicotinamide riboside transmembrane transporter activity"/>
    <property type="evidence" value="ECO:0007669"/>
    <property type="project" value="TreeGrafter"/>
</dbReference>
<name>A0A409YHD7_9AGAR</name>
<evidence type="ECO:0000256" key="4">
    <source>
        <dbReference type="ARBA" id="ARBA00022692"/>
    </source>
</evidence>
<feature type="transmembrane region" description="Helical" evidence="8">
    <location>
        <begin position="725"/>
        <end position="748"/>
    </location>
</feature>
<organism evidence="9 10">
    <name type="scientific">Panaeolus cyanescens</name>
    <dbReference type="NCBI Taxonomy" id="181874"/>
    <lineage>
        <taxon>Eukaryota</taxon>
        <taxon>Fungi</taxon>
        <taxon>Dikarya</taxon>
        <taxon>Basidiomycota</taxon>
        <taxon>Agaricomycotina</taxon>
        <taxon>Agaricomycetes</taxon>
        <taxon>Agaricomycetidae</taxon>
        <taxon>Agaricales</taxon>
        <taxon>Agaricineae</taxon>
        <taxon>Galeropsidaceae</taxon>
        <taxon>Panaeolus</taxon>
    </lineage>
</organism>
<reference evidence="9 10" key="1">
    <citation type="journal article" date="2018" name="Evol. Lett.">
        <title>Horizontal gene cluster transfer increased hallucinogenic mushroom diversity.</title>
        <authorList>
            <person name="Reynolds H.T."/>
            <person name="Vijayakumar V."/>
            <person name="Gluck-Thaler E."/>
            <person name="Korotkin H.B."/>
            <person name="Matheny P.B."/>
            <person name="Slot J.C."/>
        </authorList>
    </citation>
    <scope>NUCLEOTIDE SEQUENCE [LARGE SCALE GENOMIC DNA]</scope>
    <source>
        <strain evidence="9 10">2629</strain>
    </source>
</reference>
<feature type="transmembrane region" description="Helical" evidence="8">
    <location>
        <begin position="417"/>
        <end position="439"/>
    </location>
</feature>
<keyword evidence="3" id="KW-0813">Transport</keyword>
<feature type="transmembrane region" description="Helical" evidence="8">
    <location>
        <begin position="522"/>
        <end position="540"/>
    </location>
</feature>
<keyword evidence="10" id="KW-1185">Reference proteome</keyword>
<comment type="caution">
    <text evidence="9">The sequence shown here is derived from an EMBL/GenBank/DDBJ whole genome shotgun (WGS) entry which is preliminary data.</text>
</comment>
<dbReference type="InParanoid" id="A0A409YHD7"/>
<feature type="transmembrane region" description="Helical" evidence="8">
    <location>
        <begin position="697"/>
        <end position="716"/>
    </location>
</feature>
<evidence type="ECO:0000256" key="7">
    <source>
        <dbReference type="SAM" id="MobiDB-lite"/>
    </source>
</evidence>
<dbReference type="GO" id="GO:0000329">
    <property type="term" value="C:fungal-type vacuole membrane"/>
    <property type="evidence" value="ECO:0007669"/>
    <property type="project" value="TreeGrafter"/>
</dbReference>
<proteinExistence type="inferred from homology"/>
<keyword evidence="4 8" id="KW-0812">Transmembrane</keyword>
<feature type="compositionally biased region" description="Basic and acidic residues" evidence="7">
    <location>
        <begin position="343"/>
        <end position="354"/>
    </location>
</feature>
<dbReference type="PANTHER" id="PTHR10332:SF88">
    <property type="entry name" value="EQUILIBRATIVE NUCLEOSIDE TRANSPORTER 1, ISOFORM A"/>
    <property type="match status" value="1"/>
</dbReference>
<keyword evidence="6 8" id="KW-0472">Membrane</keyword>
<feature type="compositionally biased region" description="Polar residues" evidence="7">
    <location>
        <begin position="644"/>
        <end position="654"/>
    </location>
</feature>
<comment type="similarity">
    <text evidence="2">Belongs to the SLC29A/ENT transporter (TC 2.A.57) family.</text>
</comment>
<evidence type="ECO:0000256" key="3">
    <source>
        <dbReference type="ARBA" id="ARBA00022448"/>
    </source>
</evidence>
<dbReference type="STRING" id="181874.A0A409YHD7"/>
<dbReference type="OrthoDB" id="10261753at2759"/>
<feature type="transmembrane region" description="Helical" evidence="8">
    <location>
        <begin position="810"/>
        <end position="833"/>
    </location>
</feature>
<evidence type="ECO:0000313" key="9">
    <source>
        <dbReference type="EMBL" id="PPR02437.1"/>
    </source>
</evidence>
<feature type="region of interest" description="Disordered" evidence="7">
    <location>
        <begin position="321"/>
        <end position="365"/>
    </location>
</feature>
<feature type="region of interest" description="Disordered" evidence="7">
    <location>
        <begin position="621"/>
        <end position="654"/>
    </location>
</feature>
<comment type="subcellular location">
    <subcellularLocation>
        <location evidence="1">Membrane</location>
        <topology evidence="1">Multi-pass membrane protein</topology>
    </subcellularLocation>
</comment>
<feature type="transmembrane region" description="Helical" evidence="8">
    <location>
        <begin position="768"/>
        <end position="789"/>
    </location>
</feature>
<gene>
    <name evidence="9" type="ORF">CVT24_001986</name>
</gene>
<evidence type="ECO:0000256" key="1">
    <source>
        <dbReference type="ARBA" id="ARBA00004141"/>
    </source>
</evidence>
<dbReference type="PRINTS" id="PR01130">
    <property type="entry name" value="DERENTRNSPRT"/>
</dbReference>
<dbReference type="AlphaFoldDB" id="A0A409YHD7"/>
<keyword evidence="5 8" id="KW-1133">Transmembrane helix</keyword>